<gene>
    <name evidence="4" type="ORF">F4Y60_07955</name>
</gene>
<feature type="domain" description="Phospholipase/carboxylesterase/thioesterase" evidence="3">
    <location>
        <begin position="12"/>
        <end position="215"/>
    </location>
</feature>
<dbReference type="EMBL" id="VXRY01000312">
    <property type="protein sequence ID" value="MXY34011.1"/>
    <property type="molecule type" value="Genomic_DNA"/>
</dbReference>
<dbReference type="InterPro" id="IPR050565">
    <property type="entry name" value="LYPA1-2/EST-like"/>
</dbReference>
<dbReference type="InterPro" id="IPR003140">
    <property type="entry name" value="PLipase/COase/thioEstase"/>
</dbReference>
<dbReference type="AlphaFoldDB" id="A0A6B0XZB7"/>
<comment type="similarity">
    <text evidence="1">Belongs to the AB hydrolase superfamily. AB hydrolase 2 family.</text>
</comment>
<sequence length="224" mass="23526">MSELKHKRRGSASGKDSSLVLFLHGYGADGADLIGIGEHVAPVLPDTAFVAVDAPTPSVANPMGFQWFPIPWLDGSTEAAMVEGLVRSARLLDAFIDKVLADEGLDPDRLVLFGFSQGTMMGLHVAPRRADPVAGIVGFSGRLMFPGCIADEAKSRPPTLLVHGDADEMVPFAELGAATEALRAADFDISSHVMEGTGHGIAPDGLAVALAFIRQRLGLEPAES</sequence>
<dbReference type="Gene3D" id="3.40.50.1820">
    <property type="entry name" value="alpha/beta hydrolase"/>
    <property type="match status" value="1"/>
</dbReference>
<dbReference type="PANTHER" id="PTHR10655:SF17">
    <property type="entry name" value="LYSOPHOSPHOLIPASE-LIKE PROTEIN 1"/>
    <property type="match status" value="1"/>
</dbReference>
<accession>A0A6B0XZB7</accession>
<protein>
    <submittedName>
        <fullName evidence="4">Prolyl oligopeptidase family serine peptidase</fullName>
    </submittedName>
</protein>
<organism evidence="4">
    <name type="scientific">Boseongicola sp. SB0664_bin_43</name>
    <dbReference type="NCBI Taxonomy" id="2604844"/>
    <lineage>
        <taxon>Bacteria</taxon>
        <taxon>Pseudomonadati</taxon>
        <taxon>Pseudomonadota</taxon>
        <taxon>Alphaproteobacteria</taxon>
        <taxon>Rhodobacterales</taxon>
        <taxon>Paracoccaceae</taxon>
        <taxon>Boseongicola</taxon>
    </lineage>
</organism>
<dbReference type="GO" id="GO:0016787">
    <property type="term" value="F:hydrolase activity"/>
    <property type="evidence" value="ECO:0007669"/>
    <property type="project" value="UniProtKB-KW"/>
</dbReference>
<keyword evidence="2" id="KW-0378">Hydrolase</keyword>
<evidence type="ECO:0000256" key="1">
    <source>
        <dbReference type="ARBA" id="ARBA00006499"/>
    </source>
</evidence>
<comment type="caution">
    <text evidence="4">The sequence shown here is derived from an EMBL/GenBank/DDBJ whole genome shotgun (WGS) entry which is preliminary data.</text>
</comment>
<dbReference type="SUPFAM" id="SSF53474">
    <property type="entry name" value="alpha/beta-Hydrolases"/>
    <property type="match status" value="1"/>
</dbReference>
<evidence type="ECO:0000259" key="3">
    <source>
        <dbReference type="Pfam" id="PF02230"/>
    </source>
</evidence>
<proteinExistence type="inferred from homology"/>
<evidence type="ECO:0000256" key="2">
    <source>
        <dbReference type="ARBA" id="ARBA00022801"/>
    </source>
</evidence>
<name>A0A6B0XZB7_9RHOB</name>
<evidence type="ECO:0000313" key="4">
    <source>
        <dbReference type="EMBL" id="MXY34011.1"/>
    </source>
</evidence>
<dbReference type="InterPro" id="IPR029058">
    <property type="entry name" value="AB_hydrolase_fold"/>
</dbReference>
<dbReference type="PANTHER" id="PTHR10655">
    <property type="entry name" value="LYSOPHOSPHOLIPASE-RELATED"/>
    <property type="match status" value="1"/>
</dbReference>
<reference evidence="4" key="1">
    <citation type="submission" date="2019-09" db="EMBL/GenBank/DDBJ databases">
        <title>Characterisation of the sponge microbiome using genome-centric metagenomics.</title>
        <authorList>
            <person name="Engelberts J.P."/>
            <person name="Robbins S.J."/>
            <person name="De Goeij J.M."/>
            <person name="Aranda M."/>
            <person name="Bell S.C."/>
            <person name="Webster N.S."/>
        </authorList>
    </citation>
    <scope>NUCLEOTIDE SEQUENCE</scope>
    <source>
        <strain evidence="4">SB0664_bin_43</strain>
    </source>
</reference>
<dbReference type="Pfam" id="PF02230">
    <property type="entry name" value="Abhydrolase_2"/>
    <property type="match status" value="1"/>
</dbReference>